<evidence type="ECO:0000313" key="7">
    <source>
        <dbReference type="EMBL" id="CAD8140055.1"/>
    </source>
</evidence>
<dbReference type="EC" id="3.1.3.48" evidence="2"/>
<keyword evidence="4" id="KW-0904">Protein phosphatase</keyword>
<dbReference type="GO" id="GO:0033550">
    <property type="term" value="F:MAP kinase tyrosine phosphatase activity"/>
    <property type="evidence" value="ECO:0007669"/>
    <property type="project" value="TreeGrafter"/>
</dbReference>
<dbReference type="FunFam" id="3.90.190.10:FF:000118">
    <property type="entry name" value="Uncharacterized protein"/>
    <property type="match status" value="1"/>
</dbReference>
<dbReference type="PROSITE" id="PS50056">
    <property type="entry name" value="TYR_PHOSPHATASE_2"/>
    <property type="match status" value="1"/>
</dbReference>
<reference evidence="7" key="1">
    <citation type="submission" date="2021-01" db="EMBL/GenBank/DDBJ databases">
        <authorList>
            <consortium name="Genoscope - CEA"/>
            <person name="William W."/>
        </authorList>
    </citation>
    <scope>NUCLEOTIDE SEQUENCE</scope>
</reference>
<feature type="domain" description="Tyrosine-protein phosphatase" evidence="5">
    <location>
        <begin position="18"/>
        <end position="160"/>
    </location>
</feature>
<dbReference type="InterPro" id="IPR000340">
    <property type="entry name" value="Dual-sp_phosphatase_cat-dom"/>
</dbReference>
<evidence type="ECO:0000259" key="5">
    <source>
        <dbReference type="PROSITE" id="PS50054"/>
    </source>
</evidence>
<dbReference type="OrthoDB" id="10252009at2759"/>
<evidence type="ECO:0000256" key="1">
    <source>
        <dbReference type="ARBA" id="ARBA00008601"/>
    </source>
</evidence>
<organism evidence="7 8">
    <name type="scientific">Paramecium octaurelia</name>
    <dbReference type="NCBI Taxonomy" id="43137"/>
    <lineage>
        <taxon>Eukaryota</taxon>
        <taxon>Sar</taxon>
        <taxon>Alveolata</taxon>
        <taxon>Ciliophora</taxon>
        <taxon>Intramacronucleata</taxon>
        <taxon>Oligohymenophorea</taxon>
        <taxon>Peniculida</taxon>
        <taxon>Parameciidae</taxon>
        <taxon>Paramecium</taxon>
    </lineage>
</organism>
<keyword evidence="3" id="KW-0378">Hydrolase</keyword>
<dbReference type="EMBL" id="CAJJDP010000010">
    <property type="protein sequence ID" value="CAD8140055.1"/>
    <property type="molecule type" value="Genomic_DNA"/>
</dbReference>
<dbReference type="CDD" id="cd14498">
    <property type="entry name" value="DSP"/>
    <property type="match status" value="1"/>
</dbReference>
<dbReference type="OMA" id="KAFLSMY"/>
<dbReference type="GO" id="GO:0008330">
    <property type="term" value="F:protein tyrosine/threonine phosphatase activity"/>
    <property type="evidence" value="ECO:0007669"/>
    <property type="project" value="TreeGrafter"/>
</dbReference>
<protein>
    <recommendedName>
        <fullName evidence="2">protein-tyrosine-phosphatase</fullName>
        <ecNumber evidence="2">3.1.3.48</ecNumber>
    </recommendedName>
</protein>
<dbReference type="PANTHER" id="PTHR10159:SF519">
    <property type="entry name" value="DUAL SPECIFICITY PROTEIN PHOSPHATASE MPK3"/>
    <property type="match status" value="1"/>
</dbReference>
<comment type="caution">
    <text evidence="7">The sequence shown here is derived from an EMBL/GenBank/DDBJ whole genome shotgun (WGS) entry which is preliminary data.</text>
</comment>
<dbReference type="InterPro" id="IPR020422">
    <property type="entry name" value="TYR_PHOSPHATASE_DUAL_dom"/>
</dbReference>
<dbReference type="Proteomes" id="UP000683925">
    <property type="component" value="Unassembled WGS sequence"/>
</dbReference>
<evidence type="ECO:0000256" key="4">
    <source>
        <dbReference type="ARBA" id="ARBA00022912"/>
    </source>
</evidence>
<dbReference type="PROSITE" id="PS50054">
    <property type="entry name" value="TYR_PHOSPHATASE_DUAL"/>
    <property type="match status" value="1"/>
</dbReference>
<keyword evidence="8" id="KW-1185">Reference proteome</keyword>
<dbReference type="InterPro" id="IPR000387">
    <property type="entry name" value="Tyr_Pase_dom"/>
</dbReference>
<sequence>MKNHLLIVNVNEMDLIIEKNNQQGALWLGNLRAAQNITKLKENNIKTVITVANNLFISFKQNLNIRHKIFKVEDSEKAQIINHFEEINNEILNGLNHGSVLVHCVAGISRSSACVIAFIMKTHKWTYEKTFYYVKEKRLVINPNRGFKKQLIQYHNILESEIKPKDKPFVECEGYQLGKINSWSKLHKKNVQNPQELIKQLSQNLIKTPVKKIDQLNRTSTPEERQIYRQQLAKKLFVNTFANKSTASISHYSNDNSVLKQKSSDQQTVKIKAFLSMYKKVDMSDMQSERINFENYSQ</sequence>
<dbReference type="GO" id="GO:0017017">
    <property type="term" value="F:MAP kinase tyrosine/serine/threonine phosphatase activity"/>
    <property type="evidence" value="ECO:0007669"/>
    <property type="project" value="TreeGrafter"/>
</dbReference>
<feature type="domain" description="Tyrosine specific protein phosphatases" evidence="6">
    <location>
        <begin position="78"/>
        <end position="138"/>
    </location>
</feature>
<dbReference type="InterPro" id="IPR016130">
    <property type="entry name" value="Tyr_Pase_AS"/>
</dbReference>
<evidence type="ECO:0000256" key="2">
    <source>
        <dbReference type="ARBA" id="ARBA00013064"/>
    </source>
</evidence>
<proteinExistence type="inferred from homology"/>
<dbReference type="PROSITE" id="PS00383">
    <property type="entry name" value="TYR_PHOSPHATASE_1"/>
    <property type="match status" value="1"/>
</dbReference>
<dbReference type="GO" id="GO:0005737">
    <property type="term" value="C:cytoplasm"/>
    <property type="evidence" value="ECO:0007669"/>
    <property type="project" value="TreeGrafter"/>
</dbReference>
<dbReference type="GO" id="GO:0043409">
    <property type="term" value="P:negative regulation of MAPK cascade"/>
    <property type="evidence" value="ECO:0007669"/>
    <property type="project" value="TreeGrafter"/>
</dbReference>
<dbReference type="Pfam" id="PF00782">
    <property type="entry name" value="DSPc"/>
    <property type="match status" value="1"/>
</dbReference>
<comment type="similarity">
    <text evidence="1">Belongs to the protein-tyrosine phosphatase family. Non-receptor class dual specificity subfamily.</text>
</comment>
<accession>A0A8S1SHP1</accession>
<evidence type="ECO:0000313" key="8">
    <source>
        <dbReference type="Proteomes" id="UP000683925"/>
    </source>
</evidence>
<dbReference type="PANTHER" id="PTHR10159">
    <property type="entry name" value="DUAL SPECIFICITY PROTEIN PHOSPHATASE"/>
    <property type="match status" value="1"/>
</dbReference>
<name>A0A8S1SHP1_PAROT</name>
<dbReference type="SMART" id="SM00195">
    <property type="entry name" value="DSPc"/>
    <property type="match status" value="1"/>
</dbReference>
<evidence type="ECO:0000256" key="3">
    <source>
        <dbReference type="ARBA" id="ARBA00022801"/>
    </source>
</evidence>
<gene>
    <name evidence="7" type="ORF">POCTA_138.1.T0110206</name>
</gene>
<dbReference type="AlphaFoldDB" id="A0A8S1SHP1"/>
<evidence type="ECO:0000259" key="6">
    <source>
        <dbReference type="PROSITE" id="PS50056"/>
    </source>
</evidence>